<evidence type="ECO:0000256" key="1">
    <source>
        <dbReference type="SAM" id="MobiDB-lite"/>
    </source>
</evidence>
<feature type="compositionally biased region" description="Basic and acidic residues" evidence="1">
    <location>
        <begin position="94"/>
        <end position="104"/>
    </location>
</feature>
<feature type="region of interest" description="Disordered" evidence="1">
    <location>
        <begin position="73"/>
        <end position="104"/>
    </location>
</feature>
<dbReference type="PANTHER" id="PTHR33223:SF10">
    <property type="entry name" value="AMINOTRANSFERASE-LIKE PLANT MOBILE DOMAIN-CONTAINING PROTEIN"/>
    <property type="match status" value="1"/>
</dbReference>
<feature type="compositionally biased region" description="Basic and acidic residues" evidence="1">
    <location>
        <begin position="16"/>
        <end position="28"/>
    </location>
</feature>
<dbReference type="EMBL" id="JASCZI010030693">
    <property type="protein sequence ID" value="MED6124347.1"/>
    <property type="molecule type" value="Genomic_DNA"/>
</dbReference>
<gene>
    <name evidence="2" type="ORF">PIB30_058164</name>
</gene>
<dbReference type="Proteomes" id="UP001341840">
    <property type="component" value="Unassembled WGS sequence"/>
</dbReference>
<keyword evidence="3" id="KW-1185">Reference proteome</keyword>
<accession>A0ABU6RK07</accession>
<feature type="compositionally biased region" description="Basic and acidic residues" evidence="1">
    <location>
        <begin position="74"/>
        <end position="87"/>
    </location>
</feature>
<proteinExistence type="predicted"/>
<organism evidence="2 3">
    <name type="scientific">Stylosanthes scabra</name>
    <dbReference type="NCBI Taxonomy" id="79078"/>
    <lineage>
        <taxon>Eukaryota</taxon>
        <taxon>Viridiplantae</taxon>
        <taxon>Streptophyta</taxon>
        <taxon>Embryophyta</taxon>
        <taxon>Tracheophyta</taxon>
        <taxon>Spermatophyta</taxon>
        <taxon>Magnoliopsida</taxon>
        <taxon>eudicotyledons</taxon>
        <taxon>Gunneridae</taxon>
        <taxon>Pentapetalae</taxon>
        <taxon>rosids</taxon>
        <taxon>fabids</taxon>
        <taxon>Fabales</taxon>
        <taxon>Fabaceae</taxon>
        <taxon>Papilionoideae</taxon>
        <taxon>50 kb inversion clade</taxon>
        <taxon>dalbergioids sensu lato</taxon>
        <taxon>Dalbergieae</taxon>
        <taxon>Pterocarpus clade</taxon>
        <taxon>Stylosanthes</taxon>
    </lineage>
</organism>
<reference evidence="2 3" key="1">
    <citation type="journal article" date="2023" name="Plants (Basel)">
        <title>Bridging the Gap: Combining Genomics and Transcriptomics Approaches to Understand Stylosanthes scabra, an Orphan Legume from the Brazilian Caatinga.</title>
        <authorList>
            <person name="Ferreira-Neto J.R.C."/>
            <person name="da Silva M.D."/>
            <person name="Binneck E."/>
            <person name="de Melo N.F."/>
            <person name="da Silva R.H."/>
            <person name="de Melo A.L.T.M."/>
            <person name="Pandolfi V."/>
            <person name="Bustamante F.O."/>
            <person name="Brasileiro-Vidal A.C."/>
            <person name="Benko-Iseppon A.M."/>
        </authorList>
    </citation>
    <scope>NUCLEOTIDE SEQUENCE [LARGE SCALE GENOMIC DNA]</scope>
    <source>
        <tissue evidence="2">Leaves</tissue>
    </source>
</reference>
<evidence type="ECO:0000313" key="2">
    <source>
        <dbReference type="EMBL" id="MED6124347.1"/>
    </source>
</evidence>
<protein>
    <recommendedName>
        <fullName evidence="4">Retrotransposon gag domain-containing protein</fullName>
    </recommendedName>
</protein>
<dbReference type="PANTHER" id="PTHR33223">
    <property type="entry name" value="CCHC-TYPE DOMAIN-CONTAINING PROTEIN"/>
    <property type="match status" value="1"/>
</dbReference>
<comment type="caution">
    <text evidence="2">The sequence shown here is derived from an EMBL/GenBank/DDBJ whole genome shotgun (WGS) entry which is preliminary data.</text>
</comment>
<evidence type="ECO:0008006" key="4">
    <source>
        <dbReference type="Google" id="ProtNLM"/>
    </source>
</evidence>
<name>A0ABU6RK07_9FABA</name>
<evidence type="ECO:0000313" key="3">
    <source>
        <dbReference type="Proteomes" id="UP001341840"/>
    </source>
</evidence>
<sequence>MEDEIPINNEGGGENNHPRLTPEKEVDQRNQTIQQLETALRELLERQTREAVIASEAVKKAKELAKKQQAVLDEVERREKDRQEKMSSRVPTMMDHDSKTAESKDHTYPVEIEPHDGTTDPKHHLDAFENRMLLVNAFDAIQCKAFTITLKMDALTIECFSDLADSFMKNITTRRRLPKTCLNLYSIVQKPEETLRSYLDRFNTEYAQIEGLQSHAALIALKG</sequence>
<feature type="region of interest" description="Disordered" evidence="1">
    <location>
        <begin position="1"/>
        <end position="30"/>
    </location>
</feature>